<name>A0A8J2WTG8_9STRA</name>
<dbReference type="SUPFAM" id="SSF53335">
    <property type="entry name" value="S-adenosyl-L-methionine-dependent methyltransferases"/>
    <property type="match status" value="1"/>
</dbReference>
<evidence type="ECO:0000256" key="7">
    <source>
        <dbReference type="ARBA" id="ARBA00047943"/>
    </source>
</evidence>
<dbReference type="OrthoDB" id="8300214at2759"/>
<keyword evidence="2" id="KW-0949">S-adenosyl-L-methionine</keyword>
<dbReference type="InterPro" id="IPR025714">
    <property type="entry name" value="Methyltranfer_dom"/>
</dbReference>
<evidence type="ECO:0000259" key="9">
    <source>
        <dbReference type="Pfam" id="PF13847"/>
    </source>
</evidence>
<proteinExistence type="inferred from homology"/>
<dbReference type="PANTHER" id="PTHR43675">
    <property type="entry name" value="ARSENITE METHYLTRANSFERASE"/>
    <property type="match status" value="1"/>
</dbReference>
<comment type="catalytic activity">
    <reaction evidence="6">
        <text>arsenic triglutathione + [thioredoxin]-dithiol + S-adenosyl-L-methionine + 2 H2O = methylarsonous acid + [thioredoxin]-disulfide + 3 glutathione + S-adenosyl-L-homocysteine + H(+)</text>
        <dbReference type="Rhea" id="RHEA:69460"/>
        <dbReference type="Rhea" id="RHEA-COMP:10698"/>
        <dbReference type="Rhea" id="RHEA-COMP:10700"/>
        <dbReference type="ChEBI" id="CHEBI:15377"/>
        <dbReference type="ChEBI" id="CHEBI:15378"/>
        <dbReference type="ChEBI" id="CHEBI:17826"/>
        <dbReference type="ChEBI" id="CHEBI:29950"/>
        <dbReference type="ChEBI" id="CHEBI:50058"/>
        <dbReference type="ChEBI" id="CHEBI:57856"/>
        <dbReference type="ChEBI" id="CHEBI:57925"/>
        <dbReference type="ChEBI" id="CHEBI:59789"/>
        <dbReference type="ChEBI" id="CHEBI:183640"/>
        <dbReference type="EC" id="2.1.1.137"/>
    </reaction>
</comment>
<comment type="catalytic activity">
    <reaction evidence="7">
        <text>arsenic triglutathione + 2 [thioredoxin]-dithiol + 2 S-adenosyl-L-methionine + H2O = dimethylarsinous acid + 2 [thioredoxin]-disulfide + 3 glutathione + 2 S-adenosyl-L-homocysteine + 2 H(+)</text>
        <dbReference type="Rhea" id="RHEA:69464"/>
        <dbReference type="Rhea" id="RHEA-COMP:10698"/>
        <dbReference type="Rhea" id="RHEA-COMP:10700"/>
        <dbReference type="ChEBI" id="CHEBI:15377"/>
        <dbReference type="ChEBI" id="CHEBI:15378"/>
        <dbReference type="ChEBI" id="CHEBI:23808"/>
        <dbReference type="ChEBI" id="CHEBI:29950"/>
        <dbReference type="ChEBI" id="CHEBI:50058"/>
        <dbReference type="ChEBI" id="CHEBI:57856"/>
        <dbReference type="ChEBI" id="CHEBI:57925"/>
        <dbReference type="ChEBI" id="CHEBI:59789"/>
        <dbReference type="ChEBI" id="CHEBI:183640"/>
        <dbReference type="EC" id="2.1.1.137"/>
    </reaction>
</comment>
<dbReference type="AlphaFoldDB" id="A0A8J2WTG8"/>
<dbReference type="InterPro" id="IPR026669">
    <property type="entry name" value="Arsenite_MeTrfase-like"/>
</dbReference>
<dbReference type="CDD" id="cd02440">
    <property type="entry name" value="AdoMet_MTases"/>
    <property type="match status" value="1"/>
</dbReference>
<evidence type="ECO:0000313" key="10">
    <source>
        <dbReference type="EMBL" id="CAH0366549.1"/>
    </source>
</evidence>
<dbReference type="GO" id="GO:0030791">
    <property type="term" value="F:arsenite methyltransferase activity"/>
    <property type="evidence" value="ECO:0007669"/>
    <property type="project" value="UniProtKB-EC"/>
</dbReference>
<dbReference type="Gene3D" id="3.40.50.150">
    <property type="entry name" value="Vaccinia Virus protein VP39"/>
    <property type="match status" value="1"/>
</dbReference>
<evidence type="ECO:0000256" key="6">
    <source>
        <dbReference type="ARBA" id="ARBA00047941"/>
    </source>
</evidence>
<evidence type="ECO:0000256" key="5">
    <source>
        <dbReference type="ARBA" id="ARBA00034545"/>
    </source>
</evidence>
<dbReference type="PANTHER" id="PTHR43675:SF8">
    <property type="entry name" value="ARSENITE METHYLTRANSFERASE"/>
    <property type="match status" value="1"/>
</dbReference>
<evidence type="ECO:0000256" key="3">
    <source>
        <dbReference type="ARBA" id="ARBA00034487"/>
    </source>
</evidence>
<dbReference type="Proteomes" id="UP000789595">
    <property type="component" value="Unassembled WGS sequence"/>
</dbReference>
<feature type="domain" description="Methyltransferase" evidence="9">
    <location>
        <begin position="160"/>
        <end position="282"/>
    </location>
</feature>
<keyword evidence="1" id="KW-0808">Transferase</keyword>
<organism evidence="10 11">
    <name type="scientific">Pelagomonas calceolata</name>
    <dbReference type="NCBI Taxonomy" id="35677"/>
    <lineage>
        <taxon>Eukaryota</taxon>
        <taxon>Sar</taxon>
        <taxon>Stramenopiles</taxon>
        <taxon>Ochrophyta</taxon>
        <taxon>Pelagophyceae</taxon>
        <taxon>Pelagomonadales</taxon>
        <taxon>Pelagomonadaceae</taxon>
        <taxon>Pelagomonas</taxon>
    </lineage>
</organism>
<keyword evidence="11" id="KW-1185">Reference proteome</keyword>
<dbReference type="Pfam" id="PF13847">
    <property type="entry name" value="Methyltransf_31"/>
    <property type="match status" value="1"/>
</dbReference>
<gene>
    <name evidence="10" type="ORF">PECAL_1P30460</name>
</gene>
<dbReference type="EMBL" id="CAKKNE010000001">
    <property type="protein sequence ID" value="CAH0366549.1"/>
    <property type="molecule type" value="Genomic_DNA"/>
</dbReference>
<sequence>MAQASLEDEAAARAFLAQPGPRAVVFAVNSLAPLALICSAEGCTVATCDANEDDGEEAALALGATSLPWVSLALDGKSAGCAPHDVPKTLASLRGGSTDVRSSVRDAYAATATGGHGVLPGDVGDAKKRSAKLGYEGTELEEGADLGLGCGNPLIAARLQEGEVVLDLGSGAGVDCFAAAKQVGPQGRVIGVDMTPEMLQRARQTASAKGYATVSFRLGEIEHLPVGDGVVDCLISNCVINLSPDKPAVYREMNRVLRPGGRVSISDVLRTATIPEELRTAEAYAC</sequence>
<comment type="similarity">
    <text evidence="3">Belongs to the methyltransferase superfamily. Arsenite methyltransferase family.</text>
</comment>
<comment type="catalytic activity">
    <reaction evidence="8">
        <text>arsenic triglutathione + 3 [thioredoxin]-dithiol + 3 S-adenosyl-L-methionine = trimethylarsine + 3 [thioredoxin]-disulfide + 3 glutathione + 3 S-adenosyl-L-homocysteine + 3 H(+)</text>
        <dbReference type="Rhea" id="RHEA:69432"/>
        <dbReference type="Rhea" id="RHEA-COMP:10698"/>
        <dbReference type="Rhea" id="RHEA-COMP:10700"/>
        <dbReference type="ChEBI" id="CHEBI:15378"/>
        <dbReference type="ChEBI" id="CHEBI:27130"/>
        <dbReference type="ChEBI" id="CHEBI:29950"/>
        <dbReference type="ChEBI" id="CHEBI:50058"/>
        <dbReference type="ChEBI" id="CHEBI:57856"/>
        <dbReference type="ChEBI" id="CHEBI:57925"/>
        <dbReference type="ChEBI" id="CHEBI:59789"/>
        <dbReference type="ChEBI" id="CHEBI:183640"/>
        <dbReference type="EC" id="2.1.1.137"/>
    </reaction>
</comment>
<accession>A0A8J2WTG8</accession>
<evidence type="ECO:0000256" key="1">
    <source>
        <dbReference type="ARBA" id="ARBA00022679"/>
    </source>
</evidence>
<evidence type="ECO:0000256" key="8">
    <source>
        <dbReference type="ARBA" id="ARBA00048428"/>
    </source>
</evidence>
<comment type="caution">
    <text evidence="10">The sequence shown here is derived from an EMBL/GenBank/DDBJ whole genome shotgun (WGS) entry which is preliminary data.</text>
</comment>
<evidence type="ECO:0000256" key="2">
    <source>
        <dbReference type="ARBA" id="ARBA00022691"/>
    </source>
</evidence>
<evidence type="ECO:0000313" key="11">
    <source>
        <dbReference type="Proteomes" id="UP000789595"/>
    </source>
</evidence>
<reference evidence="10" key="1">
    <citation type="submission" date="2021-11" db="EMBL/GenBank/DDBJ databases">
        <authorList>
            <consortium name="Genoscope - CEA"/>
            <person name="William W."/>
        </authorList>
    </citation>
    <scope>NUCLEOTIDE SEQUENCE</scope>
</reference>
<dbReference type="EC" id="2.1.1.137" evidence="4"/>
<evidence type="ECO:0000256" key="4">
    <source>
        <dbReference type="ARBA" id="ARBA00034521"/>
    </source>
</evidence>
<dbReference type="InterPro" id="IPR029063">
    <property type="entry name" value="SAM-dependent_MTases_sf"/>
</dbReference>
<protein>
    <recommendedName>
        <fullName evidence="5">Arsenite methyltransferase</fullName>
        <ecNumber evidence="4">2.1.1.137</ecNumber>
    </recommendedName>
</protein>